<gene>
    <name evidence="2" type="ORF">RISW2_03135</name>
</gene>
<comment type="caution">
    <text evidence="2">The sequence shown here is derived from an EMBL/GenBank/DDBJ whole genome shotgun (WGS) entry which is preliminary data.</text>
</comment>
<organism evidence="2 3">
    <name type="scientific">Roseivivax isoporae LMG 25204</name>
    <dbReference type="NCBI Taxonomy" id="1449351"/>
    <lineage>
        <taxon>Bacteria</taxon>
        <taxon>Pseudomonadati</taxon>
        <taxon>Pseudomonadota</taxon>
        <taxon>Alphaproteobacteria</taxon>
        <taxon>Rhodobacterales</taxon>
        <taxon>Roseobacteraceae</taxon>
        <taxon>Roseivivax</taxon>
    </lineage>
</organism>
<dbReference type="AlphaFoldDB" id="X7F307"/>
<evidence type="ECO:0000256" key="1">
    <source>
        <dbReference type="SAM" id="MobiDB-lite"/>
    </source>
</evidence>
<keyword evidence="3" id="KW-1185">Reference proteome</keyword>
<sequence length="145" mass="16510">PNVEWIITNPPFRLGAAFILQALKLARRGVAVLVRTSFVEGAERYDTLFRPAPETFVLPFVERVAMWKGVLLDPDVKVWDAARGTMKFPTSATSYAWLVWRNDAGGRLETDTRFVRIPPWRRELTRPGDYPPVPDHLRPPEGALL</sequence>
<protein>
    <submittedName>
        <fullName evidence="2">Uncharacterized protein</fullName>
    </submittedName>
</protein>
<dbReference type="STRING" id="1449351.RISW2_03135"/>
<accession>X7F307</accession>
<proteinExistence type="predicted"/>
<dbReference type="EMBL" id="JAME01000123">
    <property type="protein sequence ID" value="ETX26449.1"/>
    <property type="molecule type" value="Genomic_DNA"/>
</dbReference>
<feature type="non-terminal residue" evidence="2">
    <location>
        <position position="1"/>
    </location>
</feature>
<name>X7F307_9RHOB</name>
<dbReference type="Proteomes" id="UP000023430">
    <property type="component" value="Unassembled WGS sequence"/>
</dbReference>
<dbReference type="eggNOG" id="COG0286">
    <property type="taxonomic scope" value="Bacteria"/>
</dbReference>
<dbReference type="RefSeq" id="WP_211238750.1">
    <property type="nucleotide sequence ID" value="NZ_JAME01000123.1"/>
</dbReference>
<evidence type="ECO:0000313" key="3">
    <source>
        <dbReference type="Proteomes" id="UP000023430"/>
    </source>
</evidence>
<evidence type="ECO:0000313" key="2">
    <source>
        <dbReference type="EMBL" id="ETX26449.1"/>
    </source>
</evidence>
<reference evidence="2 3" key="1">
    <citation type="submission" date="2014-01" db="EMBL/GenBank/DDBJ databases">
        <title>Roseivivax isoporae LMG 25204 Genome Sequencing.</title>
        <authorList>
            <person name="Lai Q."/>
            <person name="Li G."/>
            <person name="Shao Z."/>
        </authorList>
    </citation>
    <scope>NUCLEOTIDE SEQUENCE [LARGE SCALE GENOMIC DNA]</scope>
    <source>
        <strain evidence="2 3">LMG 25204</strain>
    </source>
</reference>
<feature type="region of interest" description="Disordered" evidence="1">
    <location>
        <begin position="126"/>
        <end position="145"/>
    </location>
</feature>